<feature type="compositionally biased region" description="Polar residues" evidence="2">
    <location>
        <begin position="1492"/>
        <end position="1516"/>
    </location>
</feature>
<organism evidence="3 4">
    <name type="scientific">Macrostomum lignano</name>
    <dbReference type="NCBI Taxonomy" id="282301"/>
    <lineage>
        <taxon>Eukaryota</taxon>
        <taxon>Metazoa</taxon>
        <taxon>Spiralia</taxon>
        <taxon>Lophotrochozoa</taxon>
        <taxon>Platyhelminthes</taxon>
        <taxon>Rhabditophora</taxon>
        <taxon>Macrostomorpha</taxon>
        <taxon>Macrostomida</taxon>
        <taxon>Macrostomidae</taxon>
        <taxon>Macrostomum</taxon>
    </lineage>
</organism>
<dbReference type="InterPro" id="IPR011990">
    <property type="entry name" value="TPR-like_helical_dom_sf"/>
</dbReference>
<dbReference type="InterPro" id="IPR042621">
    <property type="entry name" value="TTC23/TTC23L"/>
</dbReference>
<dbReference type="PANTHER" id="PTHR14485">
    <property type="entry name" value="TETRATRICOPEPTIDE REPEAT PROTEIN 23"/>
    <property type="match status" value="1"/>
</dbReference>
<reference evidence="4" key="1">
    <citation type="submission" date="2016-11" db="UniProtKB">
        <authorList>
            <consortium name="WormBaseParasite"/>
        </authorList>
    </citation>
    <scope>IDENTIFICATION</scope>
</reference>
<evidence type="ECO:0000256" key="2">
    <source>
        <dbReference type="SAM" id="MobiDB-lite"/>
    </source>
</evidence>
<evidence type="ECO:0000313" key="4">
    <source>
        <dbReference type="WBParaSite" id="maker-uti_cns_0010749-snap-gene-0.10-mRNA-1"/>
    </source>
</evidence>
<dbReference type="Pfam" id="PF13424">
    <property type="entry name" value="TPR_12"/>
    <property type="match status" value="1"/>
</dbReference>
<feature type="compositionally biased region" description="Low complexity" evidence="2">
    <location>
        <begin position="749"/>
        <end position="759"/>
    </location>
</feature>
<proteinExistence type="predicted"/>
<feature type="compositionally biased region" description="Basic residues" evidence="2">
    <location>
        <begin position="760"/>
        <end position="770"/>
    </location>
</feature>
<feature type="region of interest" description="Disordered" evidence="2">
    <location>
        <begin position="1476"/>
        <end position="1517"/>
    </location>
</feature>
<dbReference type="Gene3D" id="1.25.40.10">
    <property type="entry name" value="Tetratricopeptide repeat domain"/>
    <property type="match status" value="2"/>
</dbReference>
<dbReference type="SMART" id="SM00028">
    <property type="entry name" value="TPR"/>
    <property type="match status" value="3"/>
</dbReference>
<keyword evidence="1" id="KW-0802">TPR repeat</keyword>
<feature type="repeat" description="TPR" evidence="1">
    <location>
        <begin position="1135"/>
        <end position="1168"/>
    </location>
</feature>
<sequence>GGQSGETIDLEADVGRWHVEQEKEAPAHPVLLGIGSAEPVRCGIAGEVVHVVAQNLTAFAEIRLHLPACSYEIVSVFYSSYSFLNAGLKIGEPNKPSLKVAVKNVNVSKDKPSQDKDEDTISISSVSSIKSTSSVTVHKRTSYVETTSVVALKAGKNDTASRNQPDGNIASVSEIRSVVVEDVETTTTTSVEDIIVFQTAQAEKVPIAGKTGNTIKSERDMEMTSVKIESGQGGKASSKIDAKQLQQQKELQYKQNSTKANEKTPLASDIKTNRLIKNQAKLSLGKVYKDFEAKQKYAKNNYKESESQKVARVINSLKTDECLHYVHHWDEDNSVSNEMVASVREMELILAKELVRRFRNYSSDKYSDSPMFYHDHAKGQTLVLVDKDFHIEPNRQDLLRVIGCGHFLLSYFCDAISYAIEECRRVESLDWAVSFLTSVRSQWKESVLNKLTRCDETVGIGNHFNDLATKWLAMNVEHHSGDELKQWLDLNAVKFTCKTMCFSDRNKDLASMDRRAYKEFLFLHMACIVDHDDPQNIDPKLLKQYRLLNRSRLAETAADMNTTSLPEKQTNQGEKNFKSDSRKVTDGAGMTSLIEKKGLSSLSTAAALSLEDRMNTPRSLQKLPIQQPPGSESASFWQSCDSFQPTDWFKSEDGKTIKVTNKVWKLGCKGCPEGMQEMPSKNEKYESDDRDGHYDGTSDVSDPEEHSGAAAEGGDNNSPSRAAVYDDTTDTDEYQSDLDPGVPRHPEAPTDADAPSAAATRKRRKRGRKQRGADDENGGNDDDEDDYEEASRSSMQAPDELLERAKRLATKFAARRQWNNAMRQLVRQTALCVLVYGPQHFKYAEAYTELAKGYLDYKGPSFSQQAEEHAEHAKNILLGQQEAFDGAAVDVTGSGLAGSELTRLEFLKVSLVTYHTLGRAQSLLKKFPDAEQSLIKAEKVVQELSKLSIVKFDFLLEAKQKIWTSLAKISAKLNKPMASVSYYEQAIAACEKRYGKGSQELVPLYQGVGATEQCRPEFPNHEKAIEMYLKAHEIATAHAKGEFTEEAAGTARSLATAYAKCGDVAAQASAESYMQECLTAYLQLHGPEHPSVCEAQDELAKLLIRADKIDEGARLLQENVKVKAKVHGDFSPQVLDSYRLLGSLWLSQGRLEKALQDLQRAFDIAEVLHGPGCRICRELQPTIDTVLKHPSMEGKQAGYEMKNRPRFNGIVARSSKPATGGSATSTGRFRVDVEERFRVDVEERFRVDVEERFRVDVEERFRIVHSGIVDWLKLAKTGYTKALHRRSQIPAPVHGPQPLLRHSHIRGYTGQSHLHIYQPGISTSRTQQSRESGQTVAIDSKPARFQPIAIRYVYGYDFYNAIFNTAPDIEALGKQAIEQAASKQRHQWQGDIVSLTRLLTAVCKHLLDSLLDRLWTGFHRPERANQGANAGTGHGVYGDSAVGQQAEDCRVGGTAGAPAAQGQAYGAIGQVAGKTAHPKWQSQMPVPAKPGPSNQSTSLRDSLMSSESRTAATTVANDDDEAYKEALVVLTRQPAL</sequence>
<protein>
    <submittedName>
        <fullName evidence="4">TPR_REGION domain-containing protein</fullName>
    </submittedName>
</protein>
<dbReference type="Pfam" id="PF13374">
    <property type="entry name" value="TPR_10"/>
    <property type="match status" value="1"/>
</dbReference>
<dbReference type="SUPFAM" id="SSF48452">
    <property type="entry name" value="TPR-like"/>
    <property type="match status" value="2"/>
</dbReference>
<feature type="region of interest" description="Disordered" evidence="2">
    <location>
        <begin position="670"/>
        <end position="800"/>
    </location>
</feature>
<evidence type="ECO:0000313" key="3">
    <source>
        <dbReference type="Proteomes" id="UP000095280"/>
    </source>
</evidence>
<feature type="region of interest" description="Disordered" evidence="2">
    <location>
        <begin position="558"/>
        <end position="584"/>
    </location>
</feature>
<feature type="compositionally biased region" description="Acidic residues" evidence="2">
    <location>
        <begin position="775"/>
        <end position="788"/>
    </location>
</feature>
<keyword evidence="3" id="KW-1185">Reference proteome</keyword>
<feature type="compositionally biased region" description="Basic and acidic residues" evidence="2">
    <location>
        <begin position="575"/>
        <end position="584"/>
    </location>
</feature>
<feature type="compositionally biased region" description="Polar residues" evidence="2">
    <location>
        <begin position="559"/>
        <end position="574"/>
    </location>
</feature>
<dbReference type="WBParaSite" id="maker-uti_cns_0010749-snap-gene-0.10-mRNA-1">
    <property type="protein sequence ID" value="maker-uti_cns_0010749-snap-gene-0.10-mRNA-1"/>
    <property type="gene ID" value="maker-uti_cns_0010749-snap-gene-0.10"/>
</dbReference>
<name>A0A1I8I8P3_9PLAT</name>
<dbReference type="PROSITE" id="PS50005">
    <property type="entry name" value="TPR"/>
    <property type="match status" value="1"/>
</dbReference>
<dbReference type="Proteomes" id="UP000095280">
    <property type="component" value="Unplaced"/>
</dbReference>
<evidence type="ECO:0000256" key="1">
    <source>
        <dbReference type="PROSITE-ProRule" id="PRU00339"/>
    </source>
</evidence>
<dbReference type="PANTHER" id="PTHR14485:SF2">
    <property type="entry name" value="FUNGAL STAND N-TERMINAL GOODBYE DOMAIN-CONTAINING PROTEIN"/>
    <property type="match status" value="1"/>
</dbReference>
<accession>A0A1I8I8P3</accession>
<dbReference type="InterPro" id="IPR019734">
    <property type="entry name" value="TPR_rpt"/>
</dbReference>
<feature type="compositionally biased region" description="Acidic residues" evidence="2">
    <location>
        <begin position="727"/>
        <end position="736"/>
    </location>
</feature>
<feature type="compositionally biased region" description="Basic and acidic residues" evidence="2">
    <location>
        <begin position="680"/>
        <end position="696"/>
    </location>
</feature>